<evidence type="ECO:0000313" key="6">
    <source>
        <dbReference type="EMBL" id="VEU75911.1"/>
    </source>
</evidence>
<dbReference type="NCBIfam" id="TIGR00165">
    <property type="entry name" value="S18"/>
    <property type="match status" value="1"/>
</dbReference>
<dbReference type="EMBL" id="LR215039">
    <property type="protein sequence ID" value="VEU75911.1"/>
    <property type="molecule type" value="Genomic_DNA"/>
</dbReference>
<dbReference type="GO" id="GO:0003735">
    <property type="term" value="F:structural constituent of ribosome"/>
    <property type="evidence" value="ECO:0007669"/>
    <property type="project" value="InterPro"/>
</dbReference>
<dbReference type="Pfam" id="PF01084">
    <property type="entry name" value="Ribosomal_S18"/>
    <property type="match status" value="1"/>
</dbReference>
<comment type="similarity">
    <text evidence="1 4 5">Belongs to the bacterial ribosomal protein bS18 family.</text>
</comment>
<keyword evidence="7" id="KW-1185">Reference proteome</keyword>
<dbReference type="OrthoDB" id="9812008at2"/>
<evidence type="ECO:0000256" key="3">
    <source>
        <dbReference type="ARBA" id="ARBA00023274"/>
    </source>
</evidence>
<evidence type="ECO:0000256" key="2">
    <source>
        <dbReference type="ARBA" id="ARBA00022980"/>
    </source>
</evidence>
<dbReference type="AlphaFoldDB" id="A0A449B5N1"/>
<dbReference type="GO" id="GO:0070181">
    <property type="term" value="F:small ribosomal subunit rRNA binding"/>
    <property type="evidence" value="ECO:0007669"/>
    <property type="project" value="TreeGrafter"/>
</dbReference>
<dbReference type="PANTHER" id="PTHR13479">
    <property type="entry name" value="30S RIBOSOMAL PROTEIN S18"/>
    <property type="match status" value="1"/>
</dbReference>
<organism evidence="6 7">
    <name type="scientific">Mycoplasmopsis columboralis</name>
    <dbReference type="NCBI Taxonomy" id="171282"/>
    <lineage>
        <taxon>Bacteria</taxon>
        <taxon>Bacillati</taxon>
        <taxon>Mycoplasmatota</taxon>
        <taxon>Mycoplasmoidales</taxon>
        <taxon>Metamycoplasmataceae</taxon>
        <taxon>Mycoplasmopsis</taxon>
    </lineage>
</organism>
<evidence type="ECO:0000256" key="4">
    <source>
        <dbReference type="HAMAP-Rule" id="MF_00270"/>
    </source>
</evidence>
<evidence type="ECO:0000256" key="1">
    <source>
        <dbReference type="ARBA" id="ARBA00005589"/>
    </source>
</evidence>
<reference evidence="6 7" key="1">
    <citation type="submission" date="2019-01" db="EMBL/GenBank/DDBJ databases">
        <authorList>
            <consortium name="Pathogen Informatics"/>
        </authorList>
    </citation>
    <scope>NUCLEOTIDE SEQUENCE [LARGE SCALE GENOMIC DNA]</scope>
    <source>
        <strain evidence="6 7">NCTC10179</strain>
    </source>
</reference>
<dbReference type="GO" id="GO:0006412">
    <property type="term" value="P:translation"/>
    <property type="evidence" value="ECO:0007669"/>
    <property type="project" value="UniProtKB-UniRule"/>
</dbReference>
<evidence type="ECO:0000256" key="5">
    <source>
        <dbReference type="RuleBase" id="RU003910"/>
    </source>
</evidence>
<comment type="subunit">
    <text evidence="4">Part of the 30S ribosomal subunit. Forms a tight heterodimer with protein bS6.</text>
</comment>
<comment type="function">
    <text evidence="4">Binds as a heterodimer with protein bS6 to the central domain of the 16S rRNA, where it helps stabilize the platform of the 30S subunit.</text>
</comment>
<keyword evidence="3 4" id="KW-0687">Ribonucleoprotein</keyword>
<dbReference type="HAMAP" id="MF_00270">
    <property type="entry name" value="Ribosomal_bS18"/>
    <property type="match status" value="1"/>
</dbReference>
<dbReference type="RefSeq" id="WP_036434124.1">
    <property type="nucleotide sequence ID" value="NZ_LR215039.1"/>
</dbReference>
<keyword evidence="4" id="KW-0699">rRNA-binding</keyword>
<name>A0A449B5N1_9BACT</name>
<dbReference type="InterPro" id="IPR001648">
    <property type="entry name" value="Ribosomal_bS18"/>
</dbReference>
<keyword evidence="4" id="KW-0694">RNA-binding</keyword>
<dbReference type="GO" id="GO:0022627">
    <property type="term" value="C:cytosolic small ribosomal subunit"/>
    <property type="evidence" value="ECO:0007669"/>
    <property type="project" value="TreeGrafter"/>
</dbReference>
<dbReference type="PANTHER" id="PTHR13479:SF40">
    <property type="entry name" value="SMALL RIBOSOMAL SUBUNIT PROTEIN BS18M"/>
    <property type="match status" value="1"/>
</dbReference>
<dbReference type="PRINTS" id="PR00974">
    <property type="entry name" value="RIBOSOMALS18"/>
</dbReference>
<evidence type="ECO:0000313" key="7">
    <source>
        <dbReference type="Proteomes" id="UP000289497"/>
    </source>
</evidence>
<dbReference type="Gene3D" id="4.10.640.10">
    <property type="entry name" value="Ribosomal protein S18"/>
    <property type="match status" value="1"/>
</dbReference>
<protein>
    <recommendedName>
        <fullName evidence="4">Small ribosomal subunit protein bS18</fullName>
    </recommendedName>
</protein>
<dbReference type="Proteomes" id="UP000289497">
    <property type="component" value="Chromosome"/>
</dbReference>
<sequence>MAFNKKNKKGFASRRRFCEFCSEKMAYIDYKNVDLLSKYVTATGQIKPKANTGACAKHQRKLATAIKRARFMALMPYTVVRVRVQKSA</sequence>
<keyword evidence="2 4" id="KW-0689">Ribosomal protein</keyword>
<accession>A0A449B5N1</accession>
<dbReference type="KEGG" id="mcou:NCTC10179_00067"/>
<proteinExistence type="inferred from homology"/>
<dbReference type="InterPro" id="IPR036870">
    <property type="entry name" value="Ribosomal_bS18_sf"/>
</dbReference>
<dbReference type="SUPFAM" id="SSF46911">
    <property type="entry name" value="Ribosomal protein S18"/>
    <property type="match status" value="1"/>
</dbReference>
<gene>
    <name evidence="6" type="primary">MCYN0691</name>
    <name evidence="4" type="synonym">rpsR</name>
    <name evidence="6" type="ORF">NCTC10179_00067</name>
</gene>